<dbReference type="RefSeq" id="XP_007861427.1">
    <property type="nucleotide sequence ID" value="XM_007863236.1"/>
</dbReference>
<dbReference type="HOGENOM" id="CLU_897299_0_0_1"/>
<organism evidence="2 3">
    <name type="scientific">Gloeophyllum trabeum (strain ATCC 11539 / FP-39264 / Madison 617)</name>
    <name type="common">Brown rot fungus</name>
    <dbReference type="NCBI Taxonomy" id="670483"/>
    <lineage>
        <taxon>Eukaryota</taxon>
        <taxon>Fungi</taxon>
        <taxon>Dikarya</taxon>
        <taxon>Basidiomycota</taxon>
        <taxon>Agaricomycotina</taxon>
        <taxon>Agaricomycetes</taxon>
        <taxon>Gloeophyllales</taxon>
        <taxon>Gloeophyllaceae</taxon>
        <taxon>Gloeophyllum</taxon>
    </lineage>
</organism>
<protein>
    <submittedName>
        <fullName evidence="2">Uncharacterized protein</fullName>
    </submittedName>
</protein>
<reference evidence="2 3" key="1">
    <citation type="journal article" date="2012" name="Science">
        <title>The Paleozoic origin of enzymatic lignin decomposition reconstructed from 31 fungal genomes.</title>
        <authorList>
            <person name="Floudas D."/>
            <person name="Binder M."/>
            <person name="Riley R."/>
            <person name="Barry K."/>
            <person name="Blanchette R.A."/>
            <person name="Henrissat B."/>
            <person name="Martinez A.T."/>
            <person name="Otillar R."/>
            <person name="Spatafora J.W."/>
            <person name="Yadav J.S."/>
            <person name="Aerts A."/>
            <person name="Benoit I."/>
            <person name="Boyd A."/>
            <person name="Carlson A."/>
            <person name="Copeland A."/>
            <person name="Coutinho P.M."/>
            <person name="de Vries R.P."/>
            <person name="Ferreira P."/>
            <person name="Findley K."/>
            <person name="Foster B."/>
            <person name="Gaskell J."/>
            <person name="Glotzer D."/>
            <person name="Gorecki P."/>
            <person name="Heitman J."/>
            <person name="Hesse C."/>
            <person name="Hori C."/>
            <person name="Igarashi K."/>
            <person name="Jurgens J.A."/>
            <person name="Kallen N."/>
            <person name="Kersten P."/>
            <person name="Kohler A."/>
            <person name="Kuees U."/>
            <person name="Kumar T.K.A."/>
            <person name="Kuo A."/>
            <person name="LaButti K."/>
            <person name="Larrondo L.F."/>
            <person name="Lindquist E."/>
            <person name="Ling A."/>
            <person name="Lombard V."/>
            <person name="Lucas S."/>
            <person name="Lundell T."/>
            <person name="Martin R."/>
            <person name="McLaughlin D.J."/>
            <person name="Morgenstern I."/>
            <person name="Morin E."/>
            <person name="Murat C."/>
            <person name="Nagy L.G."/>
            <person name="Nolan M."/>
            <person name="Ohm R.A."/>
            <person name="Patyshakuliyeva A."/>
            <person name="Rokas A."/>
            <person name="Ruiz-Duenas F.J."/>
            <person name="Sabat G."/>
            <person name="Salamov A."/>
            <person name="Samejima M."/>
            <person name="Schmutz J."/>
            <person name="Slot J.C."/>
            <person name="St John F."/>
            <person name="Stenlid J."/>
            <person name="Sun H."/>
            <person name="Sun S."/>
            <person name="Syed K."/>
            <person name="Tsang A."/>
            <person name="Wiebenga A."/>
            <person name="Young D."/>
            <person name="Pisabarro A."/>
            <person name="Eastwood D.C."/>
            <person name="Martin F."/>
            <person name="Cullen D."/>
            <person name="Grigoriev I.V."/>
            <person name="Hibbett D.S."/>
        </authorList>
    </citation>
    <scope>NUCLEOTIDE SEQUENCE [LARGE SCALE GENOMIC DNA]</scope>
    <source>
        <strain evidence="2 3">ATCC 11539</strain>
    </source>
</reference>
<proteinExistence type="predicted"/>
<evidence type="ECO:0000313" key="3">
    <source>
        <dbReference type="Proteomes" id="UP000030669"/>
    </source>
</evidence>
<evidence type="ECO:0000256" key="1">
    <source>
        <dbReference type="SAM" id="MobiDB-lite"/>
    </source>
</evidence>
<evidence type="ECO:0000313" key="2">
    <source>
        <dbReference type="EMBL" id="EPQ61205.1"/>
    </source>
</evidence>
<gene>
    <name evidence="2" type="ORF">GLOTRDRAFT_124935</name>
</gene>
<dbReference type="Proteomes" id="UP000030669">
    <property type="component" value="Unassembled WGS sequence"/>
</dbReference>
<keyword evidence="3" id="KW-1185">Reference proteome</keyword>
<name>S7S195_GLOTA</name>
<accession>S7S195</accession>
<dbReference type="AlphaFoldDB" id="S7S195"/>
<feature type="region of interest" description="Disordered" evidence="1">
    <location>
        <begin position="221"/>
        <end position="241"/>
    </location>
</feature>
<dbReference type="GeneID" id="19301157"/>
<dbReference type="EMBL" id="KB469296">
    <property type="protein sequence ID" value="EPQ61205.1"/>
    <property type="molecule type" value="Genomic_DNA"/>
</dbReference>
<sequence length="310" mass="31384">MPVRLPDTPELVAAIEAFDLALSALDAGAAIPDPPAGYRTWRHQLTGDGRWLTARGESLRLLALEFFQGGGIAVRTTVAEPTTTTTAPLTTPSLSPSESALLGPFGSLVADEFRAELQARRAERLRSFRRGRGRGMSRGRGWTHPYQYPGAPGSSTTPTPGPGLAAVGFTNGMQPGYAAATTSMPVPAPTPTSASSGAGHDFHSFESGSLQSGSYYGGANAVAGPSNRSGPSAQLTDWGSPPETPVSPFQGMNMQGDEDVAMFNAASAAVQGAGPAADGHIVGPAAGDAMGGSMGASGVPGAASSSNTTI</sequence>
<dbReference type="KEGG" id="gtr:GLOTRDRAFT_124935"/>
<feature type="compositionally biased region" description="Polar residues" evidence="1">
    <location>
        <begin position="226"/>
        <end position="237"/>
    </location>
</feature>